<feature type="region of interest" description="Disordered" evidence="6">
    <location>
        <begin position="143"/>
        <end position="183"/>
    </location>
</feature>
<feature type="transmembrane region" description="Helical" evidence="7">
    <location>
        <begin position="257"/>
        <end position="277"/>
    </location>
</feature>
<evidence type="ECO:0000256" key="3">
    <source>
        <dbReference type="ARBA" id="ARBA00022692"/>
    </source>
</evidence>
<feature type="domain" description="Phage shock protein PspC N-terminal" evidence="8">
    <location>
        <begin position="24"/>
        <end position="78"/>
    </location>
</feature>
<evidence type="ECO:0000256" key="5">
    <source>
        <dbReference type="ARBA" id="ARBA00023136"/>
    </source>
</evidence>
<feature type="compositionally biased region" description="Low complexity" evidence="6">
    <location>
        <begin position="472"/>
        <end position="520"/>
    </location>
</feature>
<sequence>MNEAAPVAEPAPSDPAGPTPPHPPLRRSRRHKVVAGVCGGLGRQWDLDPVIFRIVLAVLSVGGVGLILYGFAWLAIPLDGEEENEGRRLLSGRVEGSALTALLFALVGCGLFLTTLAKGSMMSFAIMLLLAVGGSAYWSRRRRQAEAQGPESMDAATAQAVADAPPETKAPPVPASPSWWRDPRSRDAAGGGYLWGPETTPLPLDVTYRFTHGADATTASGQGTWSGAGRPPGPPVPAGGAHPVGGPRRNRRPGRPIGGRTFLLALFGGAGTALAVARHTTFVPSVQAGLAAALVVFGLGLVLSAWFGRTGGGTVFLMVLTALMLAGVTVLPRTFTADWQNRSWTPTTIAAVQPHYALGSGSGELDLSELPLKGGRTVHTRADVGAGRLQVTLPPGVTTRLHISLGLGDIRLPSEAAEHVELLAGGQDKTITLPADGLKKGEKPHGVLDLDLSVGAGQVDIQRATPVPAPTPSTSASSTPVPSTPVPSATASPSATTPTAPAAPRPAAATAAPTRQGAPQ</sequence>
<protein>
    <submittedName>
        <fullName evidence="9">Membrane protein</fullName>
    </submittedName>
</protein>
<feature type="region of interest" description="Disordered" evidence="6">
    <location>
        <begin position="217"/>
        <end position="255"/>
    </location>
</feature>
<dbReference type="PANTHER" id="PTHR33885:SF3">
    <property type="entry name" value="PHAGE SHOCK PROTEIN C"/>
    <property type="match status" value="1"/>
</dbReference>
<feature type="transmembrane region" description="Helical" evidence="7">
    <location>
        <begin position="289"/>
        <end position="308"/>
    </location>
</feature>
<organism evidence="9 10">
    <name type="scientific">Streptomyces nigrescens</name>
    <dbReference type="NCBI Taxonomy" id="1920"/>
    <lineage>
        <taxon>Bacteria</taxon>
        <taxon>Bacillati</taxon>
        <taxon>Actinomycetota</taxon>
        <taxon>Actinomycetes</taxon>
        <taxon>Kitasatosporales</taxon>
        <taxon>Streptomycetaceae</taxon>
        <taxon>Streptomyces</taxon>
    </lineage>
</organism>
<feature type="region of interest" description="Disordered" evidence="6">
    <location>
        <begin position="464"/>
        <end position="520"/>
    </location>
</feature>
<gene>
    <name evidence="9" type="ORF">HEK616_62500</name>
</gene>
<dbReference type="PANTHER" id="PTHR33885">
    <property type="entry name" value="PHAGE SHOCK PROTEIN C"/>
    <property type="match status" value="1"/>
</dbReference>
<evidence type="ECO:0000259" key="8">
    <source>
        <dbReference type="Pfam" id="PF04024"/>
    </source>
</evidence>
<feature type="transmembrane region" description="Helical" evidence="7">
    <location>
        <begin position="315"/>
        <end position="335"/>
    </location>
</feature>
<dbReference type="Pfam" id="PF04024">
    <property type="entry name" value="PspC"/>
    <property type="match status" value="1"/>
</dbReference>
<evidence type="ECO:0000313" key="10">
    <source>
        <dbReference type="Proteomes" id="UP001059597"/>
    </source>
</evidence>
<dbReference type="RefSeq" id="WP_261956127.1">
    <property type="nucleotide sequence ID" value="NZ_AP026073.1"/>
</dbReference>
<proteinExistence type="predicted"/>
<feature type="transmembrane region" description="Helical" evidence="7">
    <location>
        <begin position="97"/>
        <end position="115"/>
    </location>
</feature>
<evidence type="ECO:0000313" key="9">
    <source>
        <dbReference type="EMBL" id="BDM72763.1"/>
    </source>
</evidence>
<keyword evidence="10" id="KW-1185">Reference proteome</keyword>
<dbReference type="InterPro" id="IPR007168">
    <property type="entry name" value="Phageshock_PspC_N"/>
</dbReference>
<feature type="transmembrane region" description="Helical" evidence="7">
    <location>
        <begin position="121"/>
        <end position="138"/>
    </location>
</feature>
<feature type="compositionally biased region" description="Low complexity" evidence="6">
    <location>
        <begin position="238"/>
        <end position="247"/>
    </location>
</feature>
<evidence type="ECO:0000256" key="6">
    <source>
        <dbReference type="SAM" id="MobiDB-lite"/>
    </source>
</evidence>
<feature type="transmembrane region" description="Helical" evidence="7">
    <location>
        <begin position="50"/>
        <end position="76"/>
    </location>
</feature>
<dbReference type="Proteomes" id="UP001059597">
    <property type="component" value="Chromosome"/>
</dbReference>
<reference evidence="9" key="1">
    <citation type="submission" date="2022-06" db="EMBL/GenBank/DDBJ databases">
        <title>Complete genome sequence of Streptomyces nigrescens HEK616.</title>
        <authorList>
            <person name="Asamizu S."/>
            <person name="Onaka H."/>
        </authorList>
    </citation>
    <scope>NUCLEOTIDE SEQUENCE</scope>
    <source>
        <strain evidence="9">HEK616</strain>
    </source>
</reference>
<accession>A0ABN6R302</accession>
<dbReference type="EMBL" id="AP026073">
    <property type="protein sequence ID" value="BDM72763.1"/>
    <property type="molecule type" value="Genomic_DNA"/>
</dbReference>
<evidence type="ECO:0000256" key="1">
    <source>
        <dbReference type="ARBA" id="ARBA00004162"/>
    </source>
</evidence>
<dbReference type="InterPro" id="IPR052027">
    <property type="entry name" value="PspC"/>
</dbReference>
<feature type="region of interest" description="Disordered" evidence="6">
    <location>
        <begin position="1"/>
        <end position="28"/>
    </location>
</feature>
<comment type="subcellular location">
    <subcellularLocation>
        <location evidence="1">Cell membrane</location>
        <topology evidence="1">Single-pass membrane protein</topology>
    </subcellularLocation>
</comment>
<name>A0ABN6R302_STRNI</name>
<evidence type="ECO:0000256" key="4">
    <source>
        <dbReference type="ARBA" id="ARBA00022989"/>
    </source>
</evidence>
<evidence type="ECO:0000256" key="2">
    <source>
        <dbReference type="ARBA" id="ARBA00022475"/>
    </source>
</evidence>
<keyword evidence="3 7" id="KW-0812">Transmembrane</keyword>
<keyword evidence="5 7" id="KW-0472">Membrane</keyword>
<feature type="compositionally biased region" description="Low complexity" evidence="6">
    <location>
        <begin position="155"/>
        <end position="164"/>
    </location>
</feature>
<evidence type="ECO:0000256" key="7">
    <source>
        <dbReference type="SAM" id="Phobius"/>
    </source>
</evidence>
<keyword evidence="2" id="KW-1003">Cell membrane</keyword>
<feature type="compositionally biased region" description="Pro residues" evidence="6">
    <location>
        <begin position="12"/>
        <end position="23"/>
    </location>
</feature>
<keyword evidence="4 7" id="KW-1133">Transmembrane helix</keyword>